<evidence type="ECO:0000256" key="1">
    <source>
        <dbReference type="SAM" id="Phobius"/>
    </source>
</evidence>
<accession>A0A843V7R5</accession>
<gene>
    <name evidence="2" type="ORF">Taro_023891</name>
</gene>
<feature type="transmembrane region" description="Helical" evidence="1">
    <location>
        <begin position="94"/>
        <end position="112"/>
    </location>
</feature>
<keyword evidence="1" id="KW-0472">Membrane</keyword>
<proteinExistence type="predicted"/>
<sequence>MLLCCVAPLVEHCGTWLRLLLALCWLVVNSGEVLLEFFSVGSGGVEVHRLAAVFWWCFPGLFIVVLVFVVWLAIVALPSRLRCIAWLPYVLVRFSRIVGCCPGMLMLCGRLFGLRSGDGSQNGALVVLVEVVFLFVLSFPDYASGTPCVLRVRSKLCAFFLYFSWLLGMVVLCHGLAAVLCTVVNFVAKVPPLELL</sequence>
<feature type="transmembrane region" description="Helical" evidence="1">
    <location>
        <begin position="50"/>
        <end position="74"/>
    </location>
</feature>
<feature type="transmembrane region" description="Helical" evidence="1">
    <location>
        <begin position="163"/>
        <end position="188"/>
    </location>
</feature>
<dbReference type="Proteomes" id="UP000652761">
    <property type="component" value="Unassembled WGS sequence"/>
</dbReference>
<evidence type="ECO:0000313" key="2">
    <source>
        <dbReference type="EMBL" id="MQL91286.1"/>
    </source>
</evidence>
<organism evidence="2 3">
    <name type="scientific">Colocasia esculenta</name>
    <name type="common">Wild taro</name>
    <name type="synonym">Arum esculentum</name>
    <dbReference type="NCBI Taxonomy" id="4460"/>
    <lineage>
        <taxon>Eukaryota</taxon>
        <taxon>Viridiplantae</taxon>
        <taxon>Streptophyta</taxon>
        <taxon>Embryophyta</taxon>
        <taxon>Tracheophyta</taxon>
        <taxon>Spermatophyta</taxon>
        <taxon>Magnoliopsida</taxon>
        <taxon>Liliopsida</taxon>
        <taxon>Araceae</taxon>
        <taxon>Aroideae</taxon>
        <taxon>Colocasieae</taxon>
        <taxon>Colocasia</taxon>
    </lineage>
</organism>
<comment type="caution">
    <text evidence="2">The sequence shown here is derived from an EMBL/GenBank/DDBJ whole genome shotgun (WGS) entry which is preliminary data.</text>
</comment>
<feature type="transmembrane region" description="Helical" evidence="1">
    <location>
        <begin position="16"/>
        <end position="38"/>
    </location>
</feature>
<dbReference type="AlphaFoldDB" id="A0A843V7R5"/>
<name>A0A843V7R5_COLES</name>
<feature type="transmembrane region" description="Helical" evidence="1">
    <location>
        <begin position="124"/>
        <end position="143"/>
    </location>
</feature>
<keyword evidence="1" id="KW-0812">Transmembrane</keyword>
<evidence type="ECO:0000313" key="3">
    <source>
        <dbReference type="Proteomes" id="UP000652761"/>
    </source>
</evidence>
<reference evidence="2" key="1">
    <citation type="submission" date="2017-07" db="EMBL/GenBank/DDBJ databases">
        <title>Taro Niue Genome Assembly and Annotation.</title>
        <authorList>
            <person name="Atibalentja N."/>
            <person name="Keating K."/>
            <person name="Fields C.J."/>
        </authorList>
    </citation>
    <scope>NUCLEOTIDE SEQUENCE</scope>
    <source>
        <strain evidence="2">Niue_2</strain>
        <tissue evidence="2">Leaf</tissue>
    </source>
</reference>
<keyword evidence="1" id="KW-1133">Transmembrane helix</keyword>
<keyword evidence="3" id="KW-1185">Reference proteome</keyword>
<protein>
    <submittedName>
        <fullName evidence="2">Uncharacterized protein</fullName>
    </submittedName>
</protein>
<dbReference type="EMBL" id="NMUH01001323">
    <property type="protein sequence ID" value="MQL91286.1"/>
    <property type="molecule type" value="Genomic_DNA"/>
</dbReference>